<dbReference type="CDD" id="cd08278">
    <property type="entry name" value="benzyl_alcohol_DH"/>
    <property type="match status" value="1"/>
</dbReference>
<dbReference type="SUPFAM" id="SSF50129">
    <property type="entry name" value="GroES-like"/>
    <property type="match status" value="1"/>
</dbReference>
<evidence type="ECO:0000256" key="3">
    <source>
        <dbReference type="ARBA" id="ARBA00022723"/>
    </source>
</evidence>
<dbReference type="PANTHER" id="PTHR43350:SF2">
    <property type="entry name" value="GROES-LIKE ZINC-BINDING ALCOHOL DEHYDROGENASE FAMILY PROTEIN"/>
    <property type="match status" value="1"/>
</dbReference>
<proteinExistence type="inferred from homology"/>
<evidence type="ECO:0000313" key="8">
    <source>
        <dbReference type="EMBL" id="KXT15994.1"/>
    </source>
</evidence>
<dbReference type="SMART" id="SM00829">
    <property type="entry name" value="PKS_ER"/>
    <property type="match status" value="1"/>
</dbReference>
<dbReference type="Pfam" id="PF00107">
    <property type="entry name" value="ADH_zinc_N"/>
    <property type="match status" value="1"/>
</dbReference>
<evidence type="ECO:0000259" key="7">
    <source>
        <dbReference type="SMART" id="SM00829"/>
    </source>
</evidence>
<comment type="cofactor">
    <cofactor evidence="1 6">
        <name>Zn(2+)</name>
        <dbReference type="ChEBI" id="CHEBI:29105"/>
    </cofactor>
</comment>
<evidence type="ECO:0000256" key="2">
    <source>
        <dbReference type="ARBA" id="ARBA00008072"/>
    </source>
</evidence>
<organism evidence="8 9">
    <name type="scientific">Pseudocercospora musae</name>
    <dbReference type="NCBI Taxonomy" id="113226"/>
    <lineage>
        <taxon>Eukaryota</taxon>
        <taxon>Fungi</taxon>
        <taxon>Dikarya</taxon>
        <taxon>Ascomycota</taxon>
        <taxon>Pezizomycotina</taxon>
        <taxon>Dothideomycetes</taxon>
        <taxon>Dothideomycetidae</taxon>
        <taxon>Mycosphaerellales</taxon>
        <taxon>Mycosphaerellaceae</taxon>
        <taxon>Pseudocercospora</taxon>
    </lineage>
</organism>
<dbReference type="Proteomes" id="UP000073492">
    <property type="component" value="Unassembled WGS sequence"/>
</dbReference>
<comment type="caution">
    <text evidence="8">The sequence shown here is derived from an EMBL/GenBank/DDBJ whole genome shotgun (WGS) entry which is preliminary data.</text>
</comment>
<feature type="domain" description="Enoyl reductase (ER)" evidence="7">
    <location>
        <begin position="73"/>
        <end position="433"/>
    </location>
</feature>
<evidence type="ECO:0000256" key="5">
    <source>
        <dbReference type="ARBA" id="ARBA00023002"/>
    </source>
</evidence>
<dbReference type="OrthoDB" id="1560166at2759"/>
<name>A0A139IN54_9PEZI</name>
<dbReference type="InterPro" id="IPR011032">
    <property type="entry name" value="GroES-like_sf"/>
</dbReference>
<keyword evidence="5" id="KW-0560">Oxidoreductase</keyword>
<comment type="similarity">
    <text evidence="2 6">Belongs to the zinc-containing alcohol dehydrogenase family.</text>
</comment>
<dbReference type="Gene3D" id="3.40.50.720">
    <property type="entry name" value="NAD(P)-binding Rossmann-like Domain"/>
    <property type="match status" value="1"/>
</dbReference>
<protein>
    <recommendedName>
        <fullName evidence="7">Enoyl reductase (ER) domain-containing protein</fullName>
    </recommendedName>
</protein>
<evidence type="ECO:0000256" key="1">
    <source>
        <dbReference type="ARBA" id="ARBA00001947"/>
    </source>
</evidence>
<keyword evidence="4 6" id="KW-0862">Zinc</keyword>
<evidence type="ECO:0000313" key="9">
    <source>
        <dbReference type="Proteomes" id="UP000073492"/>
    </source>
</evidence>
<accession>A0A139IN54</accession>
<dbReference type="AlphaFoldDB" id="A0A139IN54"/>
<dbReference type="InterPro" id="IPR013149">
    <property type="entry name" value="ADH-like_C"/>
</dbReference>
<dbReference type="STRING" id="113226.A0A139IN54"/>
<dbReference type="SUPFAM" id="SSF51735">
    <property type="entry name" value="NAD(P)-binding Rossmann-fold domains"/>
    <property type="match status" value="1"/>
</dbReference>
<dbReference type="PROSITE" id="PS00059">
    <property type="entry name" value="ADH_ZINC"/>
    <property type="match status" value="1"/>
</dbReference>
<dbReference type="GO" id="GO:0016491">
    <property type="term" value="F:oxidoreductase activity"/>
    <property type="evidence" value="ECO:0007669"/>
    <property type="project" value="UniProtKB-KW"/>
</dbReference>
<dbReference type="PANTHER" id="PTHR43350">
    <property type="entry name" value="NAD-DEPENDENT ALCOHOL DEHYDROGENASE"/>
    <property type="match status" value="1"/>
</dbReference>
<reference evidence="8 9" key="1">
    <citation type="submission" date="2015-07" db="EMBL/GenBank/DDBJ databases">
        <title>Comparative genomics of the Sigatoka disease complex on banana suggests a link between parallel evolutionary changes in Pseudocercospora fijiensis and Pseudocercospora eumusae and increased virulence on the banana host.</title>
        <authorList>
            <person name="Chang T.-C."/>
            <person name="Salvucci A."/>
            <person name="Crous P.W."/>
            <person name="Stergiopoulos I."/>
        </authorList>
    </citation>
    <scope>NUCLEOTIDE SEQUENCE [LARGE SCALE GENOMIC DNA]</scope>
    <source>
        <strain evidence="8 9">CBS 116634</strain>
    </source>
</reference>
<dbReference type="InterPro" id="IPR020843">
    <property type="entry name" value="ER"/>
</dbReference>
<dbReference type="InterPro" id="IPR002328">
    <property type="entry name" value="ADH_Zn_CS"/>
</dbReference>
<dbReference type="Gene3D" id="3.90.180.10">
    <property type="entry name" value="Medium-chain alcohol dehydrogenases, catalytic domain"/>
    <property type="match status" value="1"/>
</dbReference>
<dbReference type="Pfam" id="PF08240">
    <property type="entry name" value="ADH_N"/>
    <property type="match status" value="1"/>
</dbReference>
<dbReference type="EMBL" id="LFZO01000046">
    <property type="protein sequence ID" value="KXT15994.1"/>
    <property type="molecule type" value="Genomic_DNA"/>
</dbReference>
<dbReference type="GO" id="GO:0008270">
    <property type="term" value="F:zinc ion binding"/>
    <property type="evidence" value="ECO:0007669"/>
    <property type="project" value="InterPro"/>
</dbReference>
<gene>
    <name evidence="8" type="ORF">AC579_9514</name>
</gene>
<dbReference type="InterPro" id="IPR013154">
    <property type="entry name" value="ADH-like_N"/>
</dbReference>
<dbReference type="InterPro" id="IPR036291">
    <property type="entry name" value="NAD(P)-bd_dom_sf"/>
</dbReference>
<sequence length="435" mass="46316">MTRGSVARAARAVHGQVCLTPPLTGSVRRTTLATPALRVAAPFQHVNDLNRQNATMTPSRAIVASEPAAEHHGGDNWSLQDIQVPNELKDGEILVEMVATGICHTDLSLTAPGQGQTFPIVPGHEGSGYVKAVGPNVTKPIKPGDPVLLSFDSCGNCKECDEKRPAYCDAFAPMNLFGESNVFKSGDGSLGIGAKFFGHSSFAKLSVVKESTVLPAKDLIQSKEELQLFAPLGCGIQTGVGAILNLVKPLPSDTVMVTGLGGVGLSAVMGAKIAGCKRIVAVDRNQERIDMAIELFGATDGLNTTDVTDLTAAMKEVSGGRGPNVVIETTGVPVVVESAYYSVDTRGAYVQVGGPVSPDYRFSLDLVQHLFRGIRLWGCVEGDSFPGEFIPEMIKHYRAGKLPIDKMVKYYPADDFETALRDMHAGKTIKPVLLW</sequence>
<evidence type="ECO:0000256" key="4">
    <source>
        <dbReference type="ARBA" id="ARBA00022833"/>
    </source>
</evidence>
<evidence type="ECO:0000256" key="6">
    <source>
        <dbReference type="RuleBase" id="RU361277"/>
    </source>
</evidence>
<keyword evidence="3 6" id="KW-0479">Metal-binding</keyword>
<keyword evidence="9" id="KW-1185">Reference proteome</keyword>